<feature type="compositionally biased region" description="Low complexity" evidence="1">
    <location>
        <begin position="178"/>
        <end position="197"/>
    </location>
</feature>
<dbReference type="Proteomes" id="UP000249829">
    <property type="component" value="Unassembled WGS sequence"/>
</dbReference>
<feature type="region of interest" description="Disordered" evidence="1">
    <location>
        <begin position="744"/>
        <end position="954"/>
    </location>
</feature>
<feature type="region of interest" description="Disordered" evidence="1">
    <location>
        <begin position="1261"/>
        <end position="1285"/>
    </location>
</feature>
<feature type="compositionally biased region" description="Polar residues" evidence="1">
    <location>
        <begin position="943"/>
        <end position="954"/>
    </location>
</feature>
<feature type="compositionally biased region" description="Low complexity" evidence="1">
    <location>
        <begin position="498"/>
        <end position="509"/>
    </location>
</feature>
<feature type="region of interest" description="Disordered" evidence="1">
    <location>
        <begin position="1"/>
        <end position="24"/>
    </location>
</feature>
<gene>
    <name evidence="2" type="ORF">BO99DRAFT_429787</name>
</gene>
<feature type="compositionally biased region" description="Basic residues" evidence="1">
    <location>
        <begin position="523"/>
        <end position="540"/>
    </location>
</feature>
<accession>A0A2V5HIS8</accession>
<feature type="compositionally biased region" description="Low complexity" evidence="1">
    <location>
        <begin position="282"/>
        <end position="301"/>
    </location>
</feature>
<sequence length="1285" mass="136413">MAKSPRGNNQRAVAATDSGEKAGSSSFLAELNEALGSRPVSWLQAVETLSQNPSTKPPGHGITKSIEQTTIHHNTDQKDNNTVERDESNTAFDNDISQVESCGASELFLYTTITSTSPIAPSLPHLNLHLCILDKMGRPAKLMESIGQPTGSSEDVPVDKRSRTEAIDLLRARTATRSTPTSSPTPTQTPSTPVVPVLDTTPASPVPSYPLPSISSSSETQVHEQPVSSSVSSSPKILPSEQGSPVALSPKALPSEQPAISPLSSGSEGKPSDQIPSPPVSSSPKKQPLAESLSSLAPAASVGISSEQPVRSPAASSEDKESGQPLDLSAPITTEGISSEAPVATPIPSTAENKHSSSPARSSSSEVQTSEQTLSSPVLSKPEDNKPSEQTLSSDVPSNHEDNSEEELSSPGPSKSEEKPADSTISSTSETNASGQPQSSSVPLKSEDNPSEQPLDPTNPTSEKPSSSPVLTTKDKPSEHPQPQSSPLPTSSFPPQPSEQEQSPSHNQPHPNPPTPVMEPAKLSKKAKKNKAKKNRRKANRAAAAGGSGGGGGGSGAGTGAVESSNLSTSGQSEVSDAKTAPAKSANEPLMKEAETKGIGGGSSSHEAKESAAILNKLPELASNTSKLNKSDVKLAAATAAAFRDRGSGRNPRASPDTIAAVAGPQDKGGDKSTRKHDPETAAKIVAIQAAIDRLNALNRNPSEFIEPIEGLLRIEPSAGWQSYAGALSANARIANFTVIPCRGRPGAARSEVPPENAGDESTLTKASDIRSGSPPPYSRDPEPSTPQGNTVTTRAQLTPIQEATAEGQKKVKAGDGDNDKSGTEAGGGTEGGDAHDLTPKSTSTTSTAWTTSQQALQTTPQTAVTSAPSTKTNTTGTTQHKARGNNTTTTTTQSSAIKPTLPPPSHPHVASSSHAHPSPPPPTSTSPLSTTASTTTTTTTHCQQISNVRGGTLSSQKPEGFFWQLDSHGFPCGLRHCPKRCNSWDGVTVICPGCGPFSETRYCSRDHLLQDIKTHWPVCGDQVFVHPCRESTIPREVREGPPLIPCLHNYDMPERHRQAVYFRMNARQGDYFIFADWADYVRAGFPENTTTVRCAKRVVYTVRFEDPEEKDRFRRVLAICLFATVEVHALVDYMYRLIRDHLRAANAAKQLEAALRYQIHAETGVSIQQYITGERHACATDWDGRNRRNCPDQVCRSEYRRLLGSLGGGGLREVVRNMESTYWILRAARTTHPTVKDPKKRMLGEGFEGVAEEDQRVYRRGDGWDGAGTGNMEIEGMNEGPEET</sequence>
<feature type="compositionally biased region" description="Basic and acidic residues" evidence="1">
    <location>
        <begin position="668"/>
        <end position="680"/>
    </location>
</feature>
<protein>
    <submittedName>
        <fullName evidence="2">Uncharacterized protein</fullName>
    </submittedName>
</protein>
<organism evidence="2 3">
    <name type="scientific">Aspergillus violaceofuscus (strain CBS 115571)</name>
    <dbReference type="NCBI Taxonomy" id="1450538"/>
    <lineage>
        <taxon>Eukaryota</taxon>
        <taxon>Fungi</taxon>
        <taxon>Dikarya</taxon>
        <taxon>Ascomycota</taxon>
        <taxon>Pezizomycotina</taxon>
        <taxon>Eurotiomycetes</taxon>
        <taxon>Eurotiomycetidae</taxon>
        <taxon>Eurotiales</taxon>
        <taxon>Aspergillaceae</taxon>
        <taxon>Aspergillus</taxon>
    </lineage>
</organism>
<feature type="region of interest" description="Disordered" evidence="1">
    <location>
        <begin position="642"/>
        <end position="680"/>
    </location>
</feature>
<feature type="region of interest" description="Disordered" evidence="1">
    <location>
        <begin position="50"/>
        <end position="82"/>
    </location>
</feature>
<dbReference type="OMA" id="MESTYWI"/>
<name>A0A2V5HIS8_ASPV1</name>
<evidence type="ECO:0000256" key="1">
    <source>
        <dbReference type="SAM" id="MobiDB-lite"/>
    </source>
</evidence>
<feature type="compositionally biased region" description="Polar residues" evidence="1">
    <location>
        <begin position="1"/>
        <end position="11"/>
    </location>
</feature>
<dbReference type="STRING" id="1450538.A0A2V5HIS8"/>
<feature type="compositionally biased region" description="Basic and acidic residues" evidence="1">
    <location>
        <begin position="73"/>
        <end position="82"/>
    </location>
</feature>
<feature type="compositionally biased region" description="Polar residues" evidence="1">
    <location>
        <begin position="562"/>
        <end position="575"/>
    </location>
</feature>
<proteinExistence type="predicted"/>
<reference evidence="2 3" key="1">
    <citation type="submission" date="2018-02" db="EMBL/GenBank/DDBJ databases">
        <title>The genomes of Aspergillus section Nigri reveals drivers in fungal speciation.</title>
        <authorList>
            <consortium name="DOE Joint Genome Institute"/>
            <person name="Vesth T.C."/>
            <person name="Nybo J."/>
            <person name="Theobald S."/>
            <person name="Brandl J."/>
            <person name="Frisvad J.C."/>
            <person name="Nielsen K.F."/>
            <person name="Lyhne E.K."/>
            <person name="Kogle M.E."/>
            <person name="Kuo A."/>
            <person name="Riley R."/>
            <person name="Clum A."/>
            <person name="Nolan M."/>
            <person name="Lipzen A."/>
            <person name="Salamov A."/>
            <person name="Henrissat B."/>
            <person name="Wiebenga A."/>
            <person name="De vries R.P."/>
            <person name="Grigoriev I.V."/>
            <person name="Mortensen U.H."/>
            <person name="Andersen M.R."/>
            <person name="Baker S.E."/>
        </authorList>
    </citation>
    <scope>NUCLEOTIDE SEQUENCE [LARGE SCALE GENOMIC DNA]</scope>
    <source>
        <strain evidence="2 3">CBS 115571</strain>
    </source>
</reference>
<feature type="compositionally biased region" description="Low complexity" evidence="1">
    <location>
        <begin position="842"/>
        <end position="879"/>
    </location>
</feature>
<evidence type="ECO:0000313" key="2">
    <source>
        <dbReference type="EMBL" id="PYI22472.1"/>
    </source>
</evidence>
<evidence type="ECO:0000313" key="3">
    <source>
        <dbReference type="Proteomes" id="UP000249829"/>
    </source>
</evidence>
<dbReference type="EMBL" id="KZ825110">
    <property type="protein sequence ID" value="PYI22472.1"/>
    <property type="molecule type" value="Genomic_DNA"/>
</dbReference>
<feature type="compositionally biased region" description="Polar residues" evidence="1">
    <location>
        <begin position="786"/>
        <end position="802"/>
    </location>
</feature>
<feature type="compositionally biased region" description="Gly residues" evidence="1">
    <location>
        <begin position="546"/>
        <end position="559"/>
    </location>
</feature>
<feature type="compositionally biased region" description="Basic and acidic residues" evidence="1">
    <location>
        <begin position="808"/>
        <end position="823"/>
    </location>
</feature>
<feature type="compositionally biased region" description="Low complexity" evidence="1">
    <location>
        <begin position="356"/>
        <end position="376"/>
    </location>
</feature>
<feature type="compositionally biased region" description="Low complexity" evidence="1">
    <location>
        <begin position="908"/>
        <end position="917"/>
    </location>
</feature>
<feature type="compositionally biased region" description="Polar residues" evidence="1">
    <location>
        <begin position="456"/>
        <end position="471"/>
    </location>
</feature>
<feature type="compositionally biased region" description="Low complexity" evidence="1">
    <location>
        <begin position="481"/>
        <end position="491"/>
    </location>
</feature>
<feature type="region of interest" description="Disordered" evidence="1">
    <location>
        <begin position="170"/>
        <end position="611"/>
    </location>
</feature>
<feature type="compositionally biased region" description="Polar residues" evidence="1">
    <location>
        <begin position="388"/>
        <end position="397"/>
    </location>
</feature>
<keyword evidence="3" id="KW-1185">Reference proteome</keyword>
<feature type="compositionally biased region" description="Polar residues" evidence="1">
    <location>
        <begin position="423"/>
        <end position="443"/>
    </location>
</feature>
<feature type="compositionally biased region" description="Low complexity" evidence="1">
    <location>
        <begin position="926"/>
        <end position="942"/>
    </location>
</feature>